<evidence type="ECO:0000256" key="2">
    <source>
        <dbReference type="ARBA" id="ARBA00022741"/>
    </source>
</evidence>
<evidence type="ECO:0000259" key="4">
    <source>
        <dbReference type="Pfam" id="PF18052"/>
    </source>
</evidence>
<dbReference type="GO" id="GO:0006952">
    <property type="term" value="P:defense response"/>
    <property type="evidence" value="ECO:0007669"/>
    <property type="project" value="UniProtKB-KW"/>
</dbReference>
<evidence type="ECO:0000313" key="6">
    <source>
        <dbReference type="Proteomes" id="UP000237347"/>
    </source>
</evidence>
<feature type="domain" description="Disease resistance N-terminal" evidence="4">
    <location>
        <begin position="11"/>
        <end position="66"/>
    </location>
</feature>
<keyword evidence="3" id="KW-0611">Plant defense</keyword>
<keyword evidence="1" id="KW-0677">Repeat</keyword>
<gene>
    <name evidence="5" type="primary">RPPL1_34</name>
    <name evidence="5" type="ORF">CFP56_036603</name>
</gene>
<keyword evidence="6" id="KW-1185">Reference proteome</keyword>
<keyword evidence="2" id="KW-0547">Nucleotide-binding</keyword>
<protein>
    <submittedName>
        <fullName evidence="5">Disease resistance rpp13-like protein 1</fullName>
    </submittedName>
</protein>
<evidence type="ECO:0000256" key="3">
    <source>
        <dbReference type="ARBA" id="ARBA00022821"/>
    </source>
</evidence>
<sequence length="81" mass="9354">MAGVGAAIQVLLNMDSRVDDAEEKQIEHKAVREWLQQLQDDVFYAEDLMDEICTDALRHRLDAERQTKKSPVVESKGLRLW</sequence>
<organism evidence="5 6">
    <name type="scientific">Quercus suber</name>
    <name type="common">Cork oak</name>
    <dbReference type="NCBI Taxonomy" id="58331"/>
    <lineage>
        <taxon>Eukaryota</taxon>
        <taxon>Viridiplantae</taxon>
        <taxon>Streptophyta</taxon>
        <taxon>Embryophyta</taxon>
        <taxon>Tracheophyta</taxon>
        <taxon>Spermatophyta</taxon>
        <taxon>Magnoliopsida</taxon>
        <taxon>eudicotyledons</taxon>
        <taxon>Gunneridae</taxon>
        <taxon>Pentapetalae</taxon>
        <taxon>rosids</taxon>
        <taxon>fabids</taxon>
        <taxon>Fagales</taxon>
        <taxon>Fagaceae</taxon>
        <taxon>Quercus</taxon>
    </lineage>
</organism>
<comment type="caution">
    <text evidence="5">The sequence shown here is derived from an EMBL/GenBank/DDBJ whole genome shotgun (WGS) entry which is preliminary data.</text>
</comment>
<dbReference type="GO" id="GO:0000166">
    <property type="term" value="F:nucleotide binding"/>
    <property type="evidence" value="ECO:0007669"/>
    <property type="project" value="UniProtKB-KW"/>
</dbReference>
<accession>A0AAW0J7K6</accession>
<evidence type="ECO:0000256" key="1">
    <source>
        <dbReference type="ARBA" id="ARBA00022737"/>
    </source>
</evidence>
<proteinExistence type="predicted"/>
<name>A0AAW0J7K6_QUESU</name>
<dbReference type="Gene3D" id="1.20.5.4130">
    <property type="match status" value="1"/>
</dbReference>
<dbReference type="Proteomes" id="UP000237347">
    <property type="component" value="Unassembled WGS sequence"/>
</dbReference>
<evidence type="ECO:0000313" key="5">
    <source>
        <dbReference type="EMBL" id="KAK7822356.1"/>
    </source>
</evidence>
<dbReference type="InterPro" id="IPR041118">
    <property type="entry name" value="Rx_N"/>
</dbReference>
<dbReference type="AlphaFoldDB" id="A0AAW0J7K6"/>
<dbReference type="Pfam" id="PF18052">
    <property type="entry name" value="Rx_N"/>
    <property type="match status" value="1"/>
</dbReference>
<dbReference type="EMBL" id="PKMF04000670">
    <property type="protein sequence ID" value="KAK7822356.1"/>
    <property type="molecule type" value="Genomic_DNA"/>
</dbReference>
<reference evidence="5 6" key="1">
    <citation type="journal article" date="2018" name="Sci. Data">
        <title>The draft genome sequence of cork oak.</title>
        <authorList>
            <person name="Ramos A.M."/>
            <person name="Usie A."/>
            <person name="Barbosa P."/>
            <person name="Barros P.M."/>
            <person name="Capote T."/>
            <person name="Chaves I."/>
            <person name="Simoes F."/>
            <person name="Abreu I."/>
            <person name="Carrasquinho I."/>
            <person name="Faro C."/>
            <person name="Guimaraes J.B."/>
            <person name="Mendonca D."/>
            <person name="Nobrega F."/>
            <person name="Rodrigues L."/>
            <person name="Saibo N.J.M."/>
            <person name="Varela M.C."/>
            <person name="Egas C."/>
            <person name="Matos J."/>
            <person name="Miguel C.M."/>
            <person name="Oliveira M.M."/>
            <person name="Ricardo C.P."/>
            <person name="Goncalves S."/>
        </authorList>
    </citation>
    <scope>NUCLEOTIDE SEQUENCE [LARGE SCALE GENOMIC DNA]</scope>
    <source>
        <strain evidence="6">cv. HL8</strain>
    </source>
</reference>